<dbReference type="AlphaFoldDB" id="A0A401TVW5"/>
<gene>
    <name evidence="8" type="ORF">chiPu_0030793</name>
</gene>
<organism evidence="8 9">
    <name type="scientific">Chiloscyllium punctatum</name>
    <name type="common">Brownbanded bambooshark</name>
    <name type="synonym">Hemiscyllium punctatum</name>
    <dbReference type="NCBI Taxonomy" id="137246"/>
    <lineage>
        <taxon>Eukaryota</taxon>
        <taxon>Metazoa</taxon>
        <taxon>Chordata</taxon>
        <taxon>Craniata</taxon>
        <taxon>Vertebrata</taxon>
        <taxon>Chondrichthyes</taxon>
        <taxon>Elasmobranchii</taxon>
        <taxon>Galeomorphii</taxon>
        <taxon>Galeoidea</taxon>
        <taxon>Orectolobiformes</taxon>
        <taxon>Hemiscylliidae</taxon>
        <taxon>Chiloscyllium</taxon>
    </lineage>
</organism>
<dbReference type="GO" id="GO:0016020">
    <property type="term" value="C:membrane"/>
    <property type="evidence" value="ECO:0007669"/>
    <property type="project" value="UniProtKB-SubCell"/>
</dbReference>
<dbReference type="GO" id="GO:0005096">
    <property type="term" value="F:GTPase activator activity"/>
    <property type="evidence" value="ECO:0007669"/>
    <property type="project" value="UniProtKB-KW"/>
</dbReference>
<feature type="domain" description="Rho-GAP" evidence="7">
    <location>
        <begin position="1"/>
        <end position="105"/>
    </location>
</feature>
<dbReference type="GO" id="GO:0007165">
    <property type="term" value="P:signal transduction"/>
    <property type="evidence" value="ECO:0007669"/>
    <property type="project" value="InterPro"/>
</dbReference>
<dbReference type="InterPro" id="IPR050729">
    <property type="entry name" value="Rho-GAP"/>
</dbReference>
<keyword evidence="3" id="KW-0343">GTPase activation</keyword>
<dbReference type="SUPFAM" id="SSF48350">
    <property type="entry name" value="GTPase activation domain, GAP"/>
    <property type="match status" value="1"/>
</dbReference>
<dbReference type="Proteomes" id="UP000287033">
    <property type="component" value="Unassembled WGS sequence"/>
</dbReference>
<evidence type="ECO:0000313" key="9">
    <source>
        <dbReference type="Proteomes" id="UP000287033"/>
    </source>
</evidence>
<evidence type="ECO:0000256" key="4">
    <source>
        <dbReference type="ARBA" id="ARBA00022490"/>
    </source>
</evidence>
<proteinExistence type="predicted"/>
<evidence type="ECO:0000256" key="1">
    <source>
        <dbReference type="ARBA" id="ARBA00004170"/>
    </source>
</evidence>
<evidence type="ECO:0000256" key="5">
    <source>
        <dbReference type="ARBA" id="ARBA00023136"/>
    </source>
</evidence>
<feature type="region of interest" description="Disordered" evidence="6">
    <location>
        <begin position="15"/>
        <end position="39"/>
    </location>
</feature>
<evidence type="ECO:0000259" key="7">
    <source>
        <dbReference type="PROSITE" id="PS50238"/>
    </source>
</evidence>
<dbReference type="PROSITE" id="PS50238">
    <property type="entry name" value="RHOGAP"/>
    <property type="match status" value="1"/>
</dbReference>
<accession>A0A401TVW5</accession>
<keyword evidence="4" id="KW-0963">Cytoplasm</keyword>
<keyword evidence="5" id="KW-0472">Membrane</keyword>
<dbReference type="GO" id="GO:0005737">
    <property type="term" value="C:cytoplasm"/>
    <property type="evidence" value="ECO:0007669"/>
    <property type="project" value="UniProtKB-SubCell"/>
</dbReference>
<evidence type="ECO:0000256" key="6">
    <source>
        <dbReference type="SAM" id="MobiDB-lite"/>
    </source>
</evidence>
<comment type="subcellular location">
    <subcellularLocation>
        <location evidence="2">Cytoplasm</location>
    </subcellularLocation>
    <subcellularLocation>
        <location evidence="1">Membrane</location>
        <topology evidence="1">Peripheral membrane protein</topology>
    </subcellularLocation>
</comment>
<evidence type="ECO:0000313" key="8">
    <source>
        <dbReference type="EMBL" id="GCC46793.1"/>
    </source>
</evidence>
<dbReference type="PANTHER" id="PTHR23176:SF108">
    <property type="entry name" value="RHO GTPASE-ACTIVATING PROTEIN 15"/>
    <property type="match status" value="1"/>
</dbReference>
<dbReference type="STRING" id="137246.A0A401TVW5"/>
<protein>
    <recommendedName>
        <fullName evidence="7">Rho-GAP domain-containing protein</fullName>
    </recommendedName>
</protein>
<dbReference type="Pfam" id="PF00620">
    <property type="entry name" value="RhoGAP"/>
    <property type="match status" value="1"/>
</dbReference>
<dbReference type="InterPro" id="IPR008936">
    <property type="entry name" value="Rho_GTPase_activation_prot"/>
</dbReference>
<comment type="caution">
    <text evidence="8">The sequence shown here is derived from an EMBL/GenBank/DDBJ whole genome shotgun (WGS) entry which is preliminary data.</text>
</comment>
<dbReference type="PANTHER" id="PTHR23176">
    <property type="entry name" value="RHO/RAC/CDC GTPASE-ACTIVATING PROTEIN"/>
    <property type="match status" value="1"/>
</dbReference>
<evidence type="ECO:0000256" key="2">
    <source>
        <dbReference type="ARBA" id="ARBA00004496"/>
    </source>
</evidence>
<dbReference type="Gene3D" id="1.10.555.10">
    <property type="entry name" value="Rho GTPase activation protein"/>
    <property type="match status" value="1"/>
</dbReference>
<reference evidence="8 9" key="1">
    <citation type="journal article" date="2018" name="Nat. Ecol. Evol.">
        <title>Shark genomes provide insights into elasmobranch evolution and the origin of vertebrates.</title>
        <authorList>
            <person name="Hara Y"/>
            <person name="Yamaguchi K"/>
            <person name="Onimaru K"/>
            <person name="Kadota M"/>
            <person name="Koyanagi M"/>
            <person name="Keeley SD"/>
            <person name="Tatsumi K"/>
            <person name="Tanaka K"/>
            <person name="Motone F"/>
            <person name="Kageyama Y"/>
            <person name="Nozu R"/>
            <person name="Adachi N"/>
            <person name="Nishimura O"/>
            <person name="Nakagawa R"/>
            <person name="Tanegashima C"/>
            <person name="Kiyatake I"/>
            <person name="Matsumoto R"/>
            <person name="Murakumo K"/>
            <person name="Nishida K"/>
            <person name="Terakita A"/>
            <person name="Kuratani S"/>
            <person name="Sato K"/>
            <person name="Hyodo S Kuraku.S."/>
        </authorList>
    </citation>
    <scope>NUCLEOTIDE SEQUENCE [LARGE SCALE GENOMIC DNA]</scope>
</reference>
<dbReference type="InterPro" id="IPR000198">
    <property type="entry name" value="RhoGAP_dom"/>
</dbReference>
<dbReference type="OrthoDB" id="79452at2759"/>
<dbReference type="EMBL" id="BEZZ01193192">
    <property type="protein sequence ID" value="GCC46793.1"/>
    <property type="molecule type" value="Genomic_DNA"/>
</dbReference>
<name>A0A401TVW5_CHIPU</name>
<sequence length="105" mass="11548">MVCWAGRGGERVRNAAPDLRPARSQSLPRADPSSRCPLPFAVSPPTDKLNLDDAEWEDIHVVSGALKMFFRELPEPLIPYNTFDNFIAAVSESPLRTGALREGQG</sequence>
<evidence type="ECO:0000256" key="3">
    <source>
        <dbReference type="ARBA" id="ARBA00022468"/>
    </source>
</evidence>
<keyword evidence="9" id="KW-1185">Reference proteome</keyword>